<feature type="region of interest" description="Disordered" evidence="1">
    <location>
        <begin position="117"/>
        <end position="141"/>
    </location>
</feature>
<name>A0AAW7YUM8_9ALTE</name>
<sequence length="141" mass="16386">MTTGVKAVDQLIEKFGILSSPGQDKFQRLTYLFGGDKRADSLPFCMYQKVMGAPVSRRFTIHHFYLPHKNCKLASFMFNEKGELIEQVYFTKLSRMVNVCRKLQRLLLEEKGLSEKASQGMLQQNRQQKDREWAQTEQFAA</sequence>
<dbReference type="RefSeq" id="WP_057792104.1">
    <property type="nucleotide sequence ID" value="NZ_CAXIBE010000014.1"/>
</dbReference>
<evidence type="ECO:0000313" key="5">
    <source>
        <dbReference type="Proteomes" id="UP001170717"/>
    </source>
</evidence>
<proteinExistence type="predicted"/>
<gene>
    <name evidence="2" type="ORF">AVL57_07205</name>
    <name evidence="3" type="ORF">Q4527_00610</name>
</gene>
<evidence type="ECO:0000313" key="2">
    <source>
        <dbReference type="EMBL" id="AMJ73783.1"/>
    </source>
</evidence>
<reference evidence="3" key="2">
    <citation type="submission" date="2023-07" db="EMBL/GenBank/DDBJ databases">
        <title>Genome content predicts the carbon catabolic preferences of heterotrophic bacteria.</title>
        <authorList>
            <person name="Gralka M."/>
        </authorList>
    </citation>
    <scope>NUCLEOTIDE SEQUENCE</scope>
    <source>
        <strain evidence="3">F2M12</strain>
    </source>
</reference>
<feature type="compositionally biased region" description="Polar residues" evidence="1">
    <location>
        <begin position="117"/>
        <end position="126"/>
    </location>
</feature>
<dbReference type="EMBL" id="CP013926">
    <property type="protein sequence ID" value="AMJ73783.1"/>
    <property type="molecule type" value="Genomic_DNA"/>
</dbReference>
<evidence type="ECO:0000256" key="1">
    <source>
        <dbReference type="SAM" id="MobiDB-lite"/>
    </source>
</evidence>
<accession>A0AAW7YUM8</accession>
<evidence type="ECO:0000313" key="4">
    <source>
        <dbReference type="Proteomes" id="UP000056750"/>
    </source>
</evidence>
<organism evidence="3 5">
    <name type="scientific">Alteromonas stellipolaris</name>
    <dbReference type="NCBI Taxonomy" id="233316"/>
    <lineage>
        <taxon>Bacteria</taxon>
        <taxon>Pseudomonadati</taxon>
        <taxon>Pseudomonadota</taxon>
        <taxon>Gammaproteobacteria</taxon>
        <taxon>Alteromonadales</taxon>
        <taxon>Alteromonadaceae</taxon>
        <taxon>Alteromonas/Salinimonas group</taxon>
        <taxon>Alteromonas</taxon>
    </lineage>
</organism>
<dbReference type="Proteomes" id="UP000056750">
    <property type="component" value="Chromosome"/>
</dbReference>
<reference evidence="2 4" key="1">
    <citation type="submission" date="2015-12" db="EMBL/GenBank/DDBJ databases">
        <title>Intraspecies pangenome expansion in the marine bacterium Alteromonas.</title>
        <authorList>
            <person name="Lopez-Perez M."/>
            <person name="Rodriguez-Valera F."/>
        </authorList>
    </citation>
    <scope>NUCLEOTIDE SEQUENCE [LARGE SCALE GENOMIC DNA]</scope>
    <source>
        <strain evidence="2 4">LMG 21861</strain>
    </source>
</reference>
<evidence type="ECO:0000313" key="3">
    <source>
        <dbReference type="EMBL" id="MDO6575871.1"/>
    </source>
</evidence>
<dbReference type="EMBL" id="JAUOQI010000001">
    <property type="protein sequence ID" value="MDO6575871.1"/>
    <property type="molecule type" value="Genomic_DNA"/>
</dbReference>
<dbReference type="Proteomes" id="UP001170717">
    <property type="component" value="Unassembled WGS sequence"/>
</dbReference>
<dbReference type="KEGG" id="asq:AVL57_07205"/>
<dbReference type="AlphaFoldDB" id="A0AAW7YUM8"/>
<keyword evidence="4" id="KW-1185">Reference proteome</keyword>
<protein>
    <submittedName>
        <fullName evidence="3">Uncharacterized protein</fullName>
    </submittedName>
</protein>